<organism evidence="1 2">
    <name type="scientific">Parasponia andersonii</name>
    <name type="common">Sponia andersonii</name>
    <dbReference type="NCBI Taxonomy" id="3476"/>
    <lineage>
        <taxon>Eukaryota</taxon>
        <taxon>Viridiplantae</taxon>
        <taxon>Streptophyta</taxon>
        <taxon>Embryophyta</taxon>
        <taxon>Tracheophyta</taxon>
        <taxon>Spermatophyta</taxon>
        <taxon>Magnoliopsida</taxon>
        <taxon>eudicotyledons</taxon>
        <taxon>Gunneridae</taxon>
        <taxon>Pentapetalae</taxon>
        <taxon>rosids</taxon>
        <taxon>fabids</taxon>
        <taxon>Rosales</taxon>
        <taxon>Cannabaceae</taxon>
        <taxon>Parasponia</taxon>
    </lineage>
</organism>
<proteinExistence type="predicted"/>
<evidence type="ECO:0000313" key="2">
    <source>
        <dbReference type="Proteomes" id="UP000237105"/>
    </source>
</evidence>
<sequence>RQGHKEDFTSHSLVPGFQGHLLLKVVYVIEGVGFPLKQLEGRGHEVSRPGLHLDPVGEGRPIDPLHGLLCQIVGGLAMMGPESLTQLRHHFLLPVKRHTSWASMASSAHRRPGLEGSRLALSRPLHPRSGWGGNFPSRLASEFLLDLFVKIFSPLAPGFLC</sequence>
<reference evidence="2" key="1">
    <citation type="submission" date="2016-06" db="EMBL/GenBank/DDBJ databases">
        <title>Parallel loss of symbiosis genes in relatives of nitrogen-fixing non-legume Parasponia.</title>
        <authorList>
            <person name="Van Velzen R."/>
            <person name="Holmer R."/>
            <person name="Bu F."/>
            <person name="Rutten L."/>
            <person name="Van Zeijl A."/>
            <person name="Liu W."/>
            <person name="Santuari L."/>
            <person name="Cao Q."/>
            <person name="Sharma T."/>
            <person name="Shen D."/>
            <person name="Roswanjaya Y."/>
            <person name="Wardhani T."/>
            <person name="Kalhor M.S."/>
            <person name="Jansen J."/>
            <person name="Van den Hoogen J."/>
            <person name="Gungor B."/>
            <person name="Hartog M."/>
            <person name="Hontelez J."/>
            <person name="Verver J."/>
            <person name="Yang W.-C."/>
            <person name="Schijlen E."/>
            <person name="Repin R."/>
            <person name="Schilthuizen M."/>
            <person name="Schranz E."/>
            <person name="Heidstra R."/>
            <person name="Miyata K."/>
            <person name="Fedorova E."/>
            <person name="Kohlen W."/>
            <person name="Bisseling T."/>
            <person name="Smit S."/>
            <person name="Geurts R."/>
        </authorList>
    </citation>
    <scope>NUCLEOTIDE SEQUENCE [LARGE SCALE GENOMIC DNA]</scope>
    <source>
        <strain evidence="2">cv. WU1-14</strain>
    </source>
</reference>
<name>A0A2P5BQM0_PARAD</name>
<comment type="caution">
    <text evidence="1">The sequence shown here is derived from an EMBL/GenBank/DDBJ whole genome shotgun (WGS) entry which is preliminary data.</text>
</comment>
<accession>A0A2P5BQM0</accession>
<dbReference type="EMBL" id="JXTB01000238">
    <property type="protein sequence ID" value="PON51088.1"/>
    <property type="molecule type" value="Genomic_DNA"/>
</dbReference>
<dbReference type="AlphaFoldDB" id="A0A2P5BQM0"/>
<feature type="non-terminal residue" evidence="1">
    <location>
        <position position="1"/>
    </location>
</feature>
<dbReference type="Proteomes" id="UP000237105">
    <property type="component" value="Unassembled WGS sequence"/>
</dbReference>
<protein>
    <submittedName>
        <fullName evidence="1">Uncharacterized protein</fullName>
    </submittedName>
</protein>
<evidence type="ECO:0000313" key="1">
    <source>
        <dbReference type="EMBL" id="PON51088.1"/>
    </source>
</evidence>
<keyword evidence="2" id="KW-1185">Reference proteome</keyword>
<gene>
    <name evidence="1" type="ORF">PanWU01x14_219460</name>
</gene>